<feature type="compositionally biased region" description="Basic and acidic residues" evidence="1">
    <location>
        <begin position="143"/>
        <end position="174"/>
    </location>
</feature>
<keyword evidence="4" id="KW-1185">Reference proteome</keyword>
<dbReference type="InterPro" id="IPR039353">
    <property type="entry name" value="TF_Adf1"/>
</dbReference>
<dbReference type="InterPro" id="IPR006578">
    <property type="entry name" value="MADF-dom"/>
</dbReference>
<feature type="region of interest" description="Disordered" evidence="1">
    <location>
        <begin position="1"/>
        <end position="23"/>
    </location>
</feature>
<evidence type="ECO:0000259" key="2">
    <source>
        <dbReference type="PROSITE" id="PS51029"/>
    </source>
</evidence>
<name>A0AAD5L165_9CRUS</name>
<comment type="caution">
    <text evidence="3">The sequence shown here is derived from an EMBL/GenBank/DDBJ whole genome shotgun (WGS) entry which is preliminary data.</text>
</comment>
<evidence type="ECO:0000313" key="4">
    <source>
        <dbReference type="Proteomes" id="UP000820818"/>
    </source>
</evidence>
<reference evidence="3 4" key="1">
    <citation type="submission" date="2022-05" db="EMBL/GenBank/DDBJ databases">
        <title>A multi-omics perspective on studying reproductive biology in Daphnia sinensis.</title>
        <authorList>
            <person name="Jia J."/>
        </authorList>
    </citation>
    <scope>NUCLEOTIDE SEQUENCE [LARGE SCALE GENOMIC DNA]</scope>
    <source>
        <strain evidence="3 4">WSL</strain>
    </source>
</reference>
<dbReference type="SMART" id="SM00595">
    <property type="entry name" value="MADF"/>
    <property type="match status" value="1"/>
</dbReference>
<accession>A0AAD5L165</accession>
<protein>
    <recommendedName>
        <fullName evidence="2">MADF domain-containing protein</fullName>
    </recommendedName>
</protein>
<dbReference type="PANTHER" id="PTHR12243">
    <property type="entry name" value="MADF DOMAIN TRANSCRIPTION FACTOR"/>
    <property type="match status" value="1"/>
</dbReference>
<evidence type="ECO:0000256" key="1">
    <source>
        <dbReference type="SAM" id="MobiDB-lite"/>
    </source>
</evidence>
<feature type="region of interest" description="Disordered" evidence="1">
    <location>
        <begin position="142"/>
        <end position="186"/>
    </location>
</feature>
<feature type="domain" description="MADF" evidence="2">
    <location>
        <begin position="40"/>
        <end position="143"/>
    </location>
</feature>
<dbReference type="PROSITE" id="PS51029">
    <property type="entry name" value="MADF"/>
    <property type="match status" value="1"/>
</dbReference>
<organism evidence="3 4">
    <name type="scientific">Daphnia sinensis</name>
    <dbReference type="NCBI Taxonomy" id="1820382"/>
    <lineage>
        <taxon>Eukaryota</taxon>
        <taxon>Metazoa</taxon>
        <taxon>Ecdysozoa</taxon>
        <taxon>Arthropoda</taxon>
        <taxon>Crustacea</taxon>
        <taxon>Branchiopoda</taxon>
        <taxon>Diplostraca</taxon>
        <taxon>Cladocera</taxon>
        <taxon>Anomopoda</taxon>
        <taxon>Daphniidae</taxon>
        <taxon>Daphnia</taxon>
        <taxon>Daphnia similis group</taxon>
    </lineage>
</organism>
<proteinExistence type="predicted"/>
<dbReference type="EMBL" id="WJBH02000008">
    <property type="protein sequence ID" value="KAI9553793.1"/>
    <property type="molecule type" value="Genomic_DNA"/>
</dbReference>
<dbReference type="GO" id="GO:0005667">
    <property type="term" value="C:transcription regulator complex"/>
    <property type="evidence" value="ECO:0007669"/>
    <property type="project" value="TreeGrafter"/>
</dbReference>
<sequence>MPKRKSPMKFPNHEVSAASKQITDANEKRVKMWSKAKTERLIQSIEKQLVLYKVTMSDFKNNVSKLQRKGIFHQYALNMLRNCFSTGPDDVKNKWKQLKDTYRNEEKTLNEEDPSGSGLEGSKRAKKRWIYFDQMGFLSTMHDNADRDTNVDDEGEGGKRKEYLLESNISKEESANDTDEICKRHK</sequence>
<dbReference type="Proteomes" id="UP000820818">
    <property type="component" value="Linkage Group LG8"/>
</dbReference>
<evidence type="ECO:0000313" key="3">
    <source>
        <dbReference type="EMBL" id="KAI9553793.1"/>
    </source>
</evidence>
<dbReference type="GO" id="GO:0006357">
    <property type="term" value="P:regulation of transcription by RNA polymerase II"/>
    <property type="evidence" value="ECO:0007669"/>
    <property type="project" value="TreeGrafter"/>
</dbReference>
<dbReference type="Pfam" id="PF10545">
    <property type="entry name" value="MADF_DNA_bdg"/>
    <property type="match status" value="1"/>
</dbReference>
<gene>
    <name evidence="3" type="ORF">GHT06_019058</name>
</gene>
<dbReference type="GO" id="GO:0005634">
    <property type="term" value="C:nucleus"/>
    <property type="evidence" value="ECO:0007669"/>
    <property type="project" value="TreeGrafter"/>
</dbReference>
<dbReference type="PANTHER" id="PTHR12243:SF67">
    <property type="entry name" value="COREPRESSOR OF PANGOLIN, ISOFORM A-RELATED"/>
    <property type="match status" value="1"/>
</dbReference>
<dbReference type="AlphaFoldDB" id="A0AAD5L165"/>